<dbReference type="SMART" id="SM00387">
    <property type="entry name" value="HATPase_c"/>
    <property type="match status" value="1"/>
</dbReference>
<evidence type="ECO:0000256" key="1">
    <source>
        <dbReference type="SAM" id="Coils"/>
    </source>
</evidence>
<keyword evidence="1" id="KW-0175">Coiled coil</keyword>
<dbReference type="InterPro" id="IPR003594">
    <property type="entry name" value="HATPase_dom"/>
</dbReference>
<dbReference type="Pfam" id="PF13589">
    <property type="entry name" value="HATPase_c_3"/>
    <property type="match status" value="1"/>
</dbReference>
<evidence type="ECO:0000313" key="3">
    <source>
        <dbReference type="EMBL" id="PAM64539.1"/>
    </source>
</evidence>
<dbReference type="EMBL" id="NJGC01000151">
    <property type="protein sequence ID" value="PAM64539.1"/>
    <property type="molecule type" value="Genomic_DNA"/>
</dbReference>
<name>A0A270MXD5_STEMA</name>
<dbReference type="InterPro" id="IPR036890">
    <property type="entry name" value="HATPase_C_sf"/>
</dbReference>
<dbReference type="Gene3D" id="3.30.565.10">
    <property type="entry name" value="Histidine kinase-like ATPase, C-terminal domain"/>
    <property type="match status" value="2"/>
</dbReference>
<feature type="domain" description="Histidine kinase/HSP90-like ATPase" evidence="2">
    <location>
        <begin position="676"/>
        <end position="780"/>
    </location>
</feature>
<evidence type="ECO:0000313" key="5">
    <source>
        <dbReference type="Proteomes" id="UP000216433"/>
    </source>
</evidence>
<evidence type="ECO:0000313" key="4">
    <source>
        <dbReference type="EMBL" id="PAM67486.1"/>
    </source>
</evidence>
<dbReference type="Proteomes" id="UP000216433">
    <property type="component" value="Unassembled WGS sequence"/>
</dbReference>
<dbReference type="SUPFAM" id="SSF55874">
    <property type="entry name" value="ATPase domain of HSP90 chaperone/DNA topoisomerase II/histidine kinase"/>
    <property type="match status" value="2"/>
</dbReference>
<geneLocation type="plasmid" evidence="3">
    <name>unnamed3</name>
</geneLocation>
<dbReference type="Pfam" id="PF02518">
    <property type="entry name" value="HATPase_c"/>
    <property type="match status" value="1"/>
</dbReference>
<sequence>MQEDLYFDVSSGLKSVIGRDLITNDEVAIFELVKNSFDANASNVQIYFGAAEIIIVDDGEGMSLNEIKSKWLQVAYSSKKGSDQSNFRANLTARKHYAGSKGIGRFSSDRLGESLVLQTRASQAADDLVNKLRIEWGLFDGDLTAKFESIPIAYSTSSAFELPEELTVPEHGTAISVENTRLVWDRDRIKQLKRSLAKLINPFGSASDGFRIRIVAPAELGADRDLIAKSESRQNIESDLINGDVGNFIFASLREKTTHINVCIEGEGSKIVTTLTDRGEVVYKIREDNVYGLLAQAGFTCDLYYLNQSAKATFARRMGMPSVQFGSVFLFRNGFRVFPVGEEHDDTFGIDRRKQQGYARYLGTRDVIGRIDVFGTEALFREASSRNQGLVDTPAVLELFDCFWEKCLKRLERYVVPVTWADKAEKNTDDLSRLLTDAGKARVTSAFAKIVEDEDVEVISYSKDLISALNERSAQFESSLDSLKTIALKTADKGLLDSLELAEERFAELRKAEADALKTAEQERLAKERAQREASQARAAAESANLELEEERSRNLFLKSMTSLDLDVIVNMHHQITIYAADLRTQVENCLAVARIKGGLALADAEARLEQVSFLSQKILSVSKIATKANFRLESDQIEDDIASFVESYINDANKPFLNNISVVVSKGDVSLSKRFRPMEMAVVIDNLINNSKKAGASELLVTMGMEAKDVLLISFADNGSGLDKGISDPSRIFEMGFTRTSGSGLGLYHVRQALGELNGSIAMDHAHEHGAKFDIRITK</sequence>
<protein>
    <recommendedName>
        <fullName evidence="2">Histidine kinase/HSP90-like ATPase domain-containing protein</fullName>
    </recommendedName>
</protein>
<organism evidence="3 5">
    <name type="scientific">Stenotrophomonas maltophilia</name>
    <name type="common">Pseudomonas maltophilia</name>
    <name type="synonym">Xanthomonas maltophilia</name>
    <dbReference type="NCBI Taxonomy" id="40324"/>
    <lineage>
        <taxon>Bacteria</taxon>
        <taxon>Pseudomonadati</taxon>
        <taxon>Pseudomonadota</taxon>
        <taxon>Gammaproteobacteria</taxon>
        <taxon>Lysobacterales</taxon>
        <taxon>Lysobacteraceae</taxon>
        <taxon>Stenotrophomonas</taxon>
        <taxon>Stenotrophomonas maltophilia group</taxon>
    </lineage>
</organism>
<dbReference type="EMBL" id="NJGC01000035">
    <property type="protein sequence ID" value="PAM67486.1"/>
    <property type="molecule type" value="Genomic_DNA"/>
</dbReference>
<reference evidence="3 5" key="1">
    <citation type="submission" date="2017-06" db="EMBL/GenBank/DDBJ databases">
        <title>Genome sequencing and assembly of Stenotrophomonas maltophilia DF07.</title>
        <authorList>
            <person name="Iyer R."/>
        </authorList>
    </citation>
    <scope>NUCLEOTIDE SEQUENCE [LARGE SCALE GENOMIC DNA]</scope>
    <source>
        <strain evidence="3 5">DF07</strain>
        <plasmid evidence="3">unnamed3</plasmid>
    </source>
</reference>
<accession>A0A270MXD5</accession>
<feature type="coiled-coil region" evidence="1">
    <location>
        <begin position="499"/>
        <end position="554"/>
    </location>
</feature>
<dbReference type="AlphaFoldDB" id="A0A270MXD5"/>
<evidence type="ECO:0000259" key="2">
    <source>
        <dbReference type="SMART" id="SM00387"/>
    </source>
</evidence>
<proteinExistence type="predicted"/>
<comment type="caution">
    <text evidence="3">The sequence shown here is derived from an EMBL/GenBank/DDBJ whole genome shotgun (WGS) entry which is preliminary data.</text>
</comment>
<keyword evidence="3" id="KW-0614">Plasmid</keyword>
<gene>
    <name evidence="4" type="ORF">CEK00_19755</name>
    <name evidence="3" type="ORF">CEK00_22340</name>
</gene>